<dbReference type="AlphaFoldDB" id="A0A2M7DNP4"/>
<feature type="region of interest" description="Disordered" evidence="1">
    <location>
        <begin position="130"/>
        <end position="159"/>
    </location>
</feature>
<evidence type="ECO:0000313" key="3">
    <source>
        <dbReference type="Proteomes" id="UP000228896"/>
    </source>
</evidence>
<sequence length="159" mass="18449">MHNIIDANNLAGQLGLLEEDNFDWLLINIIKDYFKGKEVILIFDGLDSLGDKIIKGKLTVIYTPKDEYYNSADDKILEIAENLIKKDEIKIISDDRELKEKLGKISQDNYKSFFFESAGDLAEKIKLKEAKRKSQFDESDELSQDEQEEINNDLLKIWK</sequence>
<gene>
    <name evidence="2" type="ORF">COS18_02835</name>
</gene>
<evidence type="ECO:0000313" key="2">
    <source>
        <dbReference type="EMBL" id="PIV51368.1"/>
    </source>
</evidence>
<reference evidence="3" key="1">
    <citation type="submission" date="2017-09" db="EMBL/GenBank/DDBJ databases">
        <title>Depth-based differentiation of microbial function through sediment-hosted aquifers and enrichment of novel symbionts in the deep terrestrial subsurface.</title>
        <authorList>
            <person name="Probst A.J."/>
            <person name="Ladd B."/>
            <person name="Jarett J.K."/>
            <person name="Geller-Mcgrath D.E."/>
            <person name="Sieber C.M.K."/>
            <person name="Emerson J.B."/>
            <person name="Anantharaman K."/>
            <person name="Thomas B.C."/>
            <person name="Malmstrom R."/>
            <person name="Stieglmeier M."/>
            <person name="Klingl A."/>
            <person name="Woyke T."/>
            <person name="Ryan C.M."/>
            <person name="Banfield J.F."/>
        </authorList>
    </citation>
    <scope>NUCLEOTIDE SEQUENCE [LARGE SCALE GENOMIC DNA]</scope>
</reference>
<protein>
    <submittedName>
        <fullName evidence="2">Uncharacterized protein</fullName>
    </submittedName>
</protein>
<comment type="caution">
    <text evidence="2">The sequence shown here is derived from an EMBL/GenBank/DDBJ whole genome shotgun (WGS) entry which is preliminary data.</text>
</comment>
<dbReference type="Pfam" id="PF05991">
    <property type="entry name" value="NYN_YacP"/>
    <property type="match status" value="1"/>
</dbReference>
<evidence type="ECO:0000256" key="1">
    <source>
        <dbReference type="SAM" id="MobiDB-lite"/>
    </source>
</evidence>
<accession>A0A2M7DNP4</accession>
<dbReference type="InterPro" id="IPR010298">
    <property type="entry name" value="YacP-like"/>
</dbReference>
<proteinExistence type="predicted"/>
<dbReference type="EMBL" id="PETS01000067">
    <property type="protein sequence ID" value="PIV51368.1"/>
    <property type="molecule type" value="Genomic_DNA"/>
</dbReference>
<name>A0A2M7DNP4_9BACT</name>
<organism evidence="2 3">
    <name type="scientific">Candidatus Falkowbacteria bacterium CG02_land_8_20_14_3_00_36_14</name>
    <dbReference type="NCBI Taxonomy" id="1974560"/>
    <lineage>
        <taxon>Bacteria</taxon>
        <taxon>Candidatus Falkowiibacteriota</taxon>
    </lineage>
</organism>
<feature type="compositionally biased region" description="Acidic residues" evidence="1">
    <location>
        <begin position="137"/>
        <end position="151"/>
    </location>
</feature>
<dbReference type="Proteomes" id="UP000228896">
    <property type="component" value="Unassembled WGS sequence"/>
</dbReference>